<dbReference type="EMBL" id="CP073249">
    <property type="protein sequence ID" value="QUF05300.1"/>
    <property type="molecule type" value="Genomic_DNA"/>
</dbReference>
<dbReference type="Proteomes" id="UP000677152">
    <property type="component" value="Chromosome"/>
</dbReference>
<evidence type="ECO:0000313" key="2">
    <source>
        <dbReference type="EMBL" id="QUF05300.1"/>
    </source>
</evidence>
<name>A0AA45L8V3_9PSEU</name>
<feature type="region of interest" description="Disordered" evidence="1">
    <location>
        <begin position="38"/>
        <end position="65"/>
    </location>
</feature>
<protein>
    <submittedName>
        <fullName evidence="2">Uncharacterized protein</fullName>
    </submittedName>
</protein>
<organism evidence="2 3">
    <name type="scientific">Actinosynnema pretiosum subsp. pretiosum</name>
    <dbReference type="NCBI Taxonomy" id="103721"/>
    <lineage>
        <taxon>Bacteria</taxon>
        <taxon>Bacillati</taxon>
        <taxon>Actinomycetota</taxon>
        <taxon>Actinomycetes</taxon>
        <taxon>Pseudonocardiales</taxon>
        <taxon>Pseudonocardiaceae</taxon>
        <taxon>Actinosynnema</taxon>
    </lineage>
</organism>
<reference evidence="2" key="1">
    <citation type="submission" date="2021-04" db="EMBL/GenBank/DDBJ databases">
        <title>Genomic sequence of Actinosynnema pretiosum subsp. pretiosum ATCC 31280 (C-14919).</title>
        <authorList>
            <person name="Bai L."/>
            <person name="Wang X."/>
            <person name="Xiao Y."/>
        </authorList>
    </citation>
    <scope>NUCLEOTIDE SEQUENCE</scope>
    <source>
        <strain evidence="2">ATCC 31280</strain>
    </source>
</reference>
<evidence type="ECO:0000256" key="1">
    <source>
        <dbReference type="SAM" id="MobiDB-lite"/>
    </source>
</evidence>
<evidence type="ECO:0000313" key="3">
    <source>
        <dbReference type="Proteomes" id="UP000677152"/>
    </source>
</evidence>
<proteinExistence type="predicted"/>
<gene>
    <name evidence="2" type="ORF">KCV87_04120</name>
</gene>
<dbReference type="AlphaFoldDB" id="A0AA45L8V3"/>
<accession>A0AA45L8V3</accession>
<sequence>MVAEGHVSGGLADLGAADAGRDPVERLHECLVQFPAPADQPDQRLSLEGCSSRTAPRSPRTRWRW</sequence>